<evidence type="ECO:0000256" key="10">
    <source>
        <dbReference type="ARBA" id="ARBA00066767"/>
    </source>
</evidence>
<evidence type="ECO:0000256" key="13">
    <source>
        <dbReference type="ARBA" id="ARBA00077165"/>
    </source>
</evidence>
<comment type="function">
    <text evidence="8 15">Functions in the N-end rule pathway of protein degradation where it conjugates Leu, Phe and, less efficiently, Met from aminoacyl-tRNAs to the N-termini of proteins containing an N-terminal arginine or lysine.</text>
</comment>
<dbReference type="eggNOG" id="COG2360">
    <property type="taxonomic scope" value="Bacteria"/>
</dbReference>
<dbReference type="Pfam" id="PF03588">
    <property type="entry name" value="Leu_Phe_trans"/>
    <property type="match status" value="1"/>
</dbReference>
<dbReference type="HOGENOM" id="CLU_075045_0_0_7"/>
<sequence length="220" mass="24643">MIPKLTHHLSFPNPSDASDEGIVAYGGDLSPSRLMLAYRYGIFPWYSANDPILWWSPDPRLILELDEFKLSRSLRKKIPQFEIRFNTAFAEVIRECSAAPRPGQKGSWIVPEMIEAYETLHALGHAHSIEAYQNGILVGGLYGVSVGKVFCGESMFAKVSDASKAALAVWIEQLREWGYDFIDCQVPTAHLKSLGAKEISRAAFLERLRLASEQKTGEKQ</sequence>
<evidence type="ECO:0000256" key="9">
    <source>
        <dbReference type="ARBA" id="ARBA00061535"/>
    </source>
</evidence>
<evidence type="ECO:0000256" key="12">
    <source>
        <dbReference type="ARBA" id="ARBA00077136"/>
    </source>
</evidence>
<protein>
    <recommendedName>
        <fullName evidence="11 15">Leucyl/phenylalanyl-tRNA--protein transferase</fullName>
        <ecNumber evidence="10 15">2.3.2.6</ecNumber>
    </recommendedName>
    <alternativeName>
        <fullName evidence="12 15">L/F-transferase</fullName>
    </alternativeName>
    <alternativeName>
        <fullName evidence="13 15">Leucyltransferase</fullName>
    </alternativeName>
    <alternativeName>
        <fullName evidence="14 15">Phenyalanyltransferase</fullName>
    </alternativeName>
</protein>
<evidence type="ECO:0000256" key="1">
    <source>
        <dbReference type="ARBA" id="ARBA00004496"/>
    </source>
</evidence>
<dbReference type="AlphaFoldDB" id="E4U233"/>
<comment type="similarity">
    <text evidence="9 15">Belongs to the L/F-transferase family.</text>
</comment>
<dbReference type="GO" id="GO:0005737">
    <property type="term" value="C:cytoplasm"/>
    <property type="evidence" value="ECO:0007669"/>
    <property type="project" value="UniProtKB-SubCell"/>
</dbReference>
<reference evidence="16 17" key="1">
    <citation type="journal article" date="2012" name="Stand. Genomic Sci.">
        <title>Complete genome sequence of the sulfur compounds oxidizing chemolithoautotroph Sulfuricurvum kujiense type strain (YK-1(T)).</title>
        <authorList>
            <person name="Han C."/>
            <person name="Kotsyurbenko O."/>
            <person name="Chertkov O."/>
            <person name="Held B."/>
            <person name="Lapidus A."/>
            <person name="Nolan M."/>
            <person name="Lucas S."/>
            <person name="Hammon N."/>
            <person name="Deshpande S."/>
            <person name="Cheng J.F."/>
            <person name="Tapia R."/>
            <person name="Goodwin L.A."/>
            <person name="Pitluck S."/>
            <person name="Liolios K."/>
            <person name="Pagani I."/>
            <person name="Ivanova N."/>
            <person name="Mavromatis K."/>
            <person name="Mikhailova N."/>
            <person name="Pati A."/>
            <person name="Chen A."/>
            <person name="Palaniappan K."/>
            <person name="Land M."/>
            <person name="Hauser L."/>
            <person name="Chang Y.J."/>
            <person name="Jeffries C.D."/>
            <person name="Brambilla E.M."/>
            <person name="Rohde M."/>
            <person name="Spring S."/>
            <person name="Sikorski J."/>
            <person name="Goker M."/>
            <person name="Woyke T."/>
            <person name="Bristow J."/>
            <person name="Eisen J.A."/>
            <person name="Markowitz V."/>
            <person name="Hugenholtz P."/>
            <person name="Kyrpides N.C."/>
            <person name="Klenk H.P."/>
            <person name="Detter J.C."/>
        </authorList>
    </citation>
    <scope>NUCLEOTIDE SEQUENCE [LARGE SCALE GENOMIC DNA]</scope>
    <source>
        <strain evidence="17">ATCC BAA-921 / DSM 16994 / JCM 11577 / YK-1</strain>
    </source>
</reference>
<dbReference type="HAMAP" id="MF_00688">
    <property type="entry name" value="Leu_Phe_trans"/>
    <property type="match status" value="1"/>
</dbReference>
<evidence type="ECO:0000256" key="2">
    <source>
        <dbReference type="ARBA" id="ARBA00022490"/>
    </source>
</evidence>
<organism evidence="16 17">
    <name type="scientific">Sulfuricurvum kujiense (strain ATCC BAA-921 / DSM 16994 / JCM 11577 / YK-1)</name>
    <dbReference type="NCBI Taxonomy" id="709032"/>
    <lineage>
        <taxon>Bacteria</taxon>
        <taxon>Pseudomonadati</taxon>
        <taxon>Campylobacterota</taxon>
        <taxon>Epsilonproteobacteria</taxon>
        <taxon>Campylobacterales</taxon>
        <taxon>Sulfurimonadaceae</taxon>
        <taxon>Sulfuricurvum</taxon>
    </lineage>
</organism>
<evidence type="ECO:0000313" key="17">
    <source>
        <dbReference type="Proteomes" id="UP000008721"/>
    </source>
</evidence>
<dbReference type="EC" id="2.3.2.6" evidence="10 15"/>
<comment type="catalytic activity">
    <reaction evidence="6 15">
        <text>N-terminal L-arginyl-[protein] + L-leucyl-tRNA(Leu) = N-terminal L-leucyl-L-arginyl-[protein] + tRNA(Leu) + H(+)</text>
        <dbReference type="Rhea" id="RHEA:50416"/>
        <dbReference type="Rhea" id="RHEA-COMP:9613"/>
        <dbReference type="Rhea" id="RHEA-COMP:9622"/>
        <dbReference type="Rhea" id="RHEA-COMP:12672"/>
        <dbReference type="Rhea" id="RHEA-COMP:12673"/>
        <dbReference type="ChEBI" id="CHEBI:15378"/>
        <dbReference type="ChEBI" id="CHEBI:64719"/>
        <dbReference type="ChEBI" id="CHEBI:78442"/>
        <dbReference type="ChEBI" id="CHEBI:78494"/>
        <dbReference type="ChEBI" id="CHEBI:133044"/>
        <dbReference type="EC" id="2.3.2.6"/>
    </reaction>
</comment>
<dbReference type="RefSeq" id="WP_013460787.1">
    <property type="nucleotide sequence ID" value="NC_014762.1"/>
</dbReference>
<evidence type="ECO:0000256" key="7">
    <source>
        <dbReference type="ARBA" id="ARBA00051538"/>
    </source>
</evidence>
<dbReference type="OrthoDB" id="9790282at2"/>
<keyword evidence="3 15" id="KW-0808">Transferase</keyword>
<dbReference type="KEGG" id="sku:Sulku_1930"/>
<dbReference type="STRING" id="709032.Sulku_1930"/>
<evidence type="ECO:0000256" key="6">
    <source>
        <dbReference type="ARBA" id="ARBA00050652"/>
    </source>
</evidence>
<comment type="catalytic activity">
    <reaction evidence="7 15">
        <text>N-terminal L-lysyl-[protein] + L-leucyl-tRNA(Leu) = N-terminal L-leucyl-L-lysyl-[protein] + tRNA(Leu) + H(+)</text>
        <dbReference type="Rhea" id="RHEA:12340"/>
        <dbReference type="Rhea" id="RHEA-COMP:9613"/>
        <dbReference type="Rhea" id="RHEA-COMP:9622"/>
        <dbReference type="Rhea" id="RHEA-COMP:12670"/>
        <dbReference type="Rhea" id="RHEA-COMP:12671"/>
        <dbReference type="ChEBI" id="CHEBI:15378"/>
        <dbReference type="ChEBI" id="CHEBI:65249"/>
        <dbReference type="ChEBI" id="CHEBI:78442"/>
        <dbReference type="ChEBI" id="CHEBI:78494"/>
        <dbReference type="ChEBI" id="CHEBI:133043"/>
        <dbReference type="EC" id="2.3.2.6"/>
    </reaction>
</comment>
<dbReference type="GO" id="GO:0030163">
    <property type="term" value="P:protein catabolic process"/>
    <property type="evidence" value="ECO:0007669"/>
    <property type="project" value="UniProtKB-UniRule"/>
</dbReference>
<keyword evidence="2 15" id="KW-0963">Cytoplasm</keyword>
<dbReference type="Gene3D" id="3.40.630.70">
    <property type="entry name" value="Leucyl/phenylalanyl-tRNA-protein transferase, C-terminal domain"/>
    <property type="match status" value="1"/>
</dbReference>
<accession>E4U233</accession>
<dbReference type="EMBL" id="CP002355">
    <property type="protein sequence ID" value="ADR34590.1"/>
    <property type="molecule type" value="Genomic_DNA"/>
</dbReference>
<evidence type="ECO:0000256" key="14">
    <source>
        <dbReference type="ARBA" id="ARBA00083640"/>
    </source>
</evidence>
<dbReference type="GO" id="GO:0008914">
    <property type="term" value="F:leucyl-tRNA--protein transferase activity"/>
    <property type="evidence" value="ECO:0007669"/>
    <property type="project" value="UniProtKB-UniRule"/>
</dbReference>
<dbReference type="InterPro" id="IPR016181">
    <property type="entry name" value="Acyl_CoA_acyltransferase"/>
</dbReference>
<dbReference type="InterPro" id="IPR004616">
    <property type="entry name" value="Leu/Phe-tRNA_Trfase"/>
</dbReference>
<dbReference type="Proteomes" id="UP000008721">
    <property type="component" value="Chromosome"/>
</dbReference>
<name>E4U233_SULKY</name>
<dbReference type="PANTHER" id="PTHR30098:SF2">
    <property type="entry name" value="LEUCYL_PHENYLALANYL-TRNA--PROTEIN TRANSFERASE"/>
    <property type="match status" value="1"/>
</dbReference>
<proteinExistence type="inferred from homology"/>
<evidence type="ECO:0000256" key="15">
    <source>
        <dbReference type="HAMAP-Rule" id="MF_00688"/>
    </source>
</evidence>
<evidence type="ECO:0000256" key="4">
    <source>
        <dbReference type="ARBA" id="ARBA00023315"/>
    </source>
</evidence>
<keyword evidence="17" id="KW-1185">Reference proteome</keyword>
<dbReference type="PANTHER" id="PTHR30098">
    <property type="entry name" value="LEUCYL/PHENYLALANYL-TRNA--PROTEIN TRANSFERASE"/>
    <property type="match status" value="1"/>
</dbReference>
<gene>
    <name evidence="15" type="primary">aat</name>
    <name evidence="16" type="ordered locus">Sulku_1930</name>
</gene>
<evidence type="ECO:0000256" key="5">
    <source>
        <dbReference type="ARBA" id="ARBA00050607"/>
    </source>
</evidence>
<dbReference type="InterPro" id="IPR042203">
    <property type="entry name" value="Leu/Phe-tRNA_Trfase_C"/>
</dbReference>
<dbReference type="SUPFAM" id="SSF55729">
    <property type="entry name" value="Acyl-CoA N-acyltransferases (Nat)"/>
    <property type="match status" value="1"/>
</dbReference>
<keyword evidence="4 15" id="KW-0012">Acyltransferase</keyword>
<evidence type="ECO:0000313" key="16">
    <source>
        <dbReference type="EMBL" id="ADR34590.1"/>
    </source>
</evidence>
<evidence type="ECO:0000256" key="3">
    <source>
        <dbReference type="ARBA" id="ARBA00022679"/>
    </source>
</evidence>
<evidence type="ECO:0000256" key="8">
    <source>
        <dbReference type="ARBA" id="ARBA00054043"/>
    </source>
</evidence>
<dbReference type="InterPro" id="IPR042221">
    <property type="entry name" value="Leu/Phe-tRNA_Trfase_N"/>
</dbReference>
<dbReference type="NCBIfam" id="TIGR00667">
    <property type="entry name" value="aat"/>
    <property type="match status" value="1"/>
</dbReference>
<dbReference type="FunFam" id="3.30.70.3550:FF:000001">
    <property type="entry name" value="Leucyl/phenylalanyl-tRNA--protein transferase"/>
    <property type="match status" value="1"/>
</dbReference>
<comment type="catalytic activity">
    <reaction evidence="5 15">
        <text>L-phenylalanyl-tRNA(Phe) + an N-terminal L-alpha-aminoacyl-[protein] = an N-terminal L-phenylalanyl-L-alpha-aminoacyl-[protein] + tRNA(Phe)</text>
        <dbReference type="Rhea" id="RHEA:43632"/>
        <dbReference type="Rhea" id="RHEA-COMP:9668"/>
        <dbReference type="Rhea" id="RHEA-COMP:9699"/>
        <dbReference type="Rhea" id="RHEA-COMP:10636"/>
        <dbReference type="Rhea" id="RHEA-COMP:10637"/>
        <dbReference type="ChEBI" id="CHEBI:78442"/>
        <dbReference type="ChEBI" id="CHEBI:78531"/>
        <dbReference type="ChEBI" id="CHEBI:78597"/>
        <dbReference type="ChEBI" id="CHEBI:83561"/>
        <dbReference type="EC" id="2.3.2.6"/>
    </reaction>
</comment>
<evidence type="ECO:0000256" key="11">
    <source>
        <dbReference type="ARBA" id="ARBA00074372"/>
    </source>
</evidence>
<comment type="subcellular location">
    <subcellularLocation>
        <location evidence="1 15">Cytoplasm</location>
    </subcellularLocation>
</comment>
<dbReference type="Gene3D" id="3.30.70.3550">
    <property type="entry name" value="Leucyl/phenylalanyl-tRNA-protein transferase, N-terminal domain"/>
    <property type="match status" value="1"/>
</dbReference>